<dbReference type="InterPro" id="IPR050984">
    <property type="entry name" value="Gfo/Idh/MocA_domain"/>
</dbReference>
<evidence type="ECO:0000256" key="5">
    <source>
        <dbReference type="ARBA" id="ARBA00049233"/>
    </source>
</evidence>
<dbReference type="AlphaFoldDB" id="A0A060TBT2"/>
<organism evidence="8">
    <name type="scientific">Blastobotrys adeninivorans</name>
    <name type="common">Yeast</name>
    <name type="synonym">Arxula adeninivorans</name>
    <dbReference type="NCBI Taxonomy" id="409370"/>
    <lineage>
        <taxon>Eukaryota</taxon>
        <taxon>Fungi</taxon>
        <taxon>Dikarya</taxon>
        <taxon>Ascomycota</taxon>
        <taxon>Saccharomycotina</taxon>
        <taxon>Dipodascomycetes</taxon>
        <taxon>Dipodascales</taxon>
        <taxon>Trichomonascaceae</taxon>
        <taxon>Blastobotrys</taxon>
    </lineage>
</organism>
<comment type="catalytic activity">
    <reaction evidence="5">
        <text>D-xylose + NADP(+) = D-xylono-1,5-lactone + NADPH + H(+)</text>
        <dbReference type="Rhea" id="RHEA:22000"/>
        <dbReference type="ChEBI" id="CHEBI:15378"/>
        <dbReference type="ChEBI" id="CHEBI:15867"/>
        <dbReference type="ChEBI" id="CHEBI:53455"/>
        <dbReference type="ChEBI" id="CHEBI:57783"/>
        <dbReference type="ChEBI" id="CHEBI:58349"/>
        <dbReference type="EC" id="1.1.1.179"/>
    </reaction>
</comment>
<dbReference type="SUPFAM" id="SSF51735">
    <property type="entry name" value="NAD(P)-binding Rossmann-fold domains"/>
    <property type="match status" value="1"/>
</dbReference>
<gene>
    <name evidence="8" type="ORF">GNLVRS02_ARAD1D29920g</name>
</gene>
<evidence type="ECO:0000313" key="8">
    <source>
        <dbReference type="EMBL" id="CDP38224.1"/>
    </source>
</evidence>
<reference evidence="8" key="2">
    <citation type="submission" date="2014-06" db="EMBL/GenBank/DDBJ databases">
        <title>The complete genome of Blastobotrys (Arxula) adeninivorans LS3 - a yeast of biotechnological interest.</title>
        <authorList>
            <person name="Kunze G."/>
            <person name="Gaillardin C."/>
            <person name="Czernicka M."/>
            <person name="Durrens P."/>
            <person name="Martin T."/>
            <person name="Boer E."/>
            <person name="Gabaldon T."/>
            <person name="Cruz J."/>
            <person name="Talla E."/>
            <person name="Marck C."/>
            <person name="Goffeau A."/>
            <person name="Barbe V."/>
            <person name="Baret P."/>
            <person name="Baronian K."/>
            <person name="Beier S."/>
            <person name="Bleykasten C."/>
            <person name="Bode R."/>
            <person name="Casaregola S."/>
            <person name="Despons L."/>
            <person name="Fairhead C."/>
            <person name="Giersberg M."/>
            <person name="Gierski P."/>
            <person name="Hahnel U."/>
            <person name="Hartmann A."/>
            <person name="Jankowska D."/>
            <person name="Jubin C."/>
            <person name="Jung P."/>
            <person name="Lafontaine I."/>
            <person name="Leh-Louis V."/>
            <person name="Lemaire M."/>
            <person name="Marcet-Houben M."/>
            <person name="Mascher M."/>
            <person name="Morel G."/>
            <person name="Richard G.-F."/>
            <person name="Riechen J."/>
            <person name="Sacerdot C."/>
            <person name="Sarkar A."/>
            <person name="Savel G."/>
            <person name="Schacherer J."/>
            <person name="Sherman D."/>
            <person name="Straub M.-L."/>
            <person name="Stein N."/>
            <person name="Thierry A."/>
            <person name="Trautwein-Schult A."/>
            <person name="Westhof E."/>
            <person name="Worch S."/>
            <person name="Dujon B."/>
            <person name="Souciet J.-L."/>
            <person name="Wincker P."/>
            <person name="Scholz U."/>
            <person name="Neuveglise N."/>
        </authorList>
    </citation>
    <scope>NUCLEOTIDE SEQUENCE</scope>
    <source>
        <strain evidence="8">LS3</strain>
    </source>
</reference>
<dbReference type="InterPro" id="IPR000683">
    <property type="entry name" value="Gfo/Idh/MocA-like_OxRdtase_N"/>
</dbReference>
<keyword evidence="2" id="KW-0560">Oxidoreductase</keyword>
<evidence type="ECO:0000256" key="2">
    <source>
        <dbReference type="ARBA" id="ARBA00023002"/>
    </source>
</evidence>
<evidence type="ECO:0000256" key="4">
    <source>
        <dbReference type="ARBA" id="ARBA00042988"/>
    </source>
</evidence>
<dbReference type="InterPro" id="IPR036291">
    <property type="entry name" value="NAD(P)-bd_dom_sf"/>
</dbReference>
<evidence type="ECO:0000259" key="7">
    <source>
        <dbReference type="Pfam" id="PF22725"/>
    </source>
</evidence>
<dbReference type="GO" id="GO:0000166">
    <property type="term" value="F:nucleotide binding"/>
    <property type="evidence" value="ECO:0007669"/>
    <property type="project" value="InterPro"/>
</dbReference>
<feature type="domain" description="GFO/IDH/MocA-like oxidoreductase" evidence="7">
    <location>
        <begin position="156"/>
        <end position="274"/>
    </location>
</feature>
<dbReference type="EC" id="1.1.1.179" evidence="3"/>
<accession>A0A060TBT2</accession>
<dbReference type="PANTHER" id="PTHR22604">
    <property type="entry name" value="OXIDOREDUCTASES"/>
    <property type="match status" value="1"/>
</dbReference>
<dbReference type="InterPro" id="IPR055170">
    <property type="entry name" value="GFO_IDH_MocA-like_dom"/>
</dbReference>
<dbReference type="Pfam" id="PF01408">
    <property type="entry name" value="GFO_IDH_MocA"/>
    <property type="match status" value="1"/>
</dbReference>
<reference evidence="8" key="1">
    <citation type="submission" date="2014-02" db="EMBL/GenBank/DDBJ databases">
        <authorList>
            <person name="Genoscope - CEA"/>
        </authorList>
    </citation>
    <scope>NUCLEOTIDE SEQUENCE</scope>
    <source>
        <strain evidence="8">LS3</strain>
    </source>
</reference>
<evidence type="ECO:0000256" key="1">
    <source>
        <dbReference type="ARBA" id="ARBA00010928"/>
    </source>
</evidence>
<name>A0A060TBT2_BLAAD</name>
<dbReference type="SUPFAM" id="SSF55347">
    <property type="entry name" value="Glyceraldehyde-3-phosphate dehydrogenase-like, C-terminal domain"/>
    <property type="match status" value="1"/>
</dbReference>
<dbReference type="Gene3D" id="3.40.50.720">
    <property type="entry name" value="NAD(P)-binding Rossmann-like Domain"/>
    <property type="match status" value="1"/>
</dbReference>
<comment type="similarity">
    <text evidence="1">Belongs to the Gfo/Idh/MocA family.</text>
</comment>
<feature type="domain" description="Gfo/Idh/MocA-like oxidoreductase N-terminal" evidence="6">
    <location>
        <begin position="6"/>
        <end position="134"/>
    </location>
</feature>
<evidence type="ECO:0000256" key="3">
    <source>
        <dbReference type="ARBA" id="ARBA00038984"/>
    </source>
</evidence>
<dbReference type="Pfam" id="PF22725">
    <property type="entry name" value="GFO_IDH_MocA_C3"/>
    <property type="match status" value="1"/>
</dbReference>
<evidence type="ECO:0000259" key="6">
    <source>
        <dbReference type="Pfam" id="PF01408"/>
    </source>
</evidence>
<dbReference type="EMBL" id="HG937694">
    <property type="protein sequence ID" value="CDP38224.1"/>
    <property type="molecule type" value="Genomic_DNA"/>
</dbReference>
<sequence>MVYTCKWGIMATGGIARQFCDDLIKDPKDRNATDIAHEIVAVASSSSKDKADKFVKDNKYPGNIATYGDYQSLVNDANVDVVYVASPHGLHYEHAKLALTAGKNVLCEKAFTINEAQAKELVRLAREKNVFLMEALWTRYFPLVKELKTLLFEKRILGKLIRIVSDNAIKFDVDNLDLSHRMLDPKLGGGALLDLGIYSLTWPFVFGYGDPDNKKQAPSVAAQIVKNSRTGVDETTSMLLTFPGSGVSAIATTSMVVETLPQDTCRIEGEKGTVTIVGPSFRPEAFVVTYNDNRDKPEKHSFDMPGRGMFYEADEVARCLRDGRKESESMTLDETILIMGTMDAVRRQNNFEYPKEVEAV</sequence>
<dbReference type="Gene3D" id="3.30.360.10">
    <property type="entry name" value="Dihydrodipicolinate Reductase, domain 2"/>
    <property type="match status" value="1"/>
</dbReference>
<dbReference type="GO" id="GO:0047837">
    <property type="term" value="F:D-xylose 1-dehydrogenase (NADP+) activity"/>
    <property type="evidence" value="ECO:0007669"/>
    <property type="project" value="UniProtKB-EC"/>
</dbReference>
<dbReference type="PANTHER" id="PTHR22604:SF115">
    <property type="entry name" value="DIHYDRODIOL DEHYDROGENASE, PUTATIVE (AFU_ORTHOLOGUE AFUA_1G07520)-RELATED"/>
    <property type="match status" value="1"/>
</dbReference>
<proteinExistence type="inferred from homology"/>
<protein>
    <recommendedName>
        <fullName evidence="3">D-xylose 1-dehydrogenase (NADP(+), D-xylono-1,5-lactone-forming)</fullName>
        <ecNumber evidence="3">1.1.1.179</ecNumber>
    </recommendedName>
    <alternativeName>
        <fullName evidence="4">D-xylose-NADP dehydrogenase</fullName>
    </alternativeName>
</protein>
<dbReference type="PhylomeDB" id="A0A060TBT2"/>